<evidence type="ECO:0000313" key="1">
    <source>
        <dbReference type="EMBL" id="CAH7686951.1"/>
    </source>
</evidence>
<proteinExistence type="predicted"/>
<organism evidence="1 2">
    <name type="scientific">Phakopsora pachyrhizi</name>
    <name type="common">Asian soybean rust disease fungus</name>
    <dbReference type="NCBI Taxonomy" id="170000"/>
    <lineage>
        <taxon>Eukaryota</taxon>
        <taxon>Fungi</taxon>
        <taxon>Dikarya</taxon>
        <taxon>Basidiomycota</taxon>
        <taxon>Pucciniomycotina</taxon>
        <taxon>Pucciniomycetes</taxon>
        <taxon>Pucciniales</taxon>
        <taxon>Phakopsoraceae</taxon>
        <taxon>Phakopsora</taxon>
    </lineage>
</organism>
<dbReference type="EMBL" id="CALTRL010005825">
    <property type="protein sequence ID" value="CAH7686951.1"/>
    <property type="molecule type" value="Genomic_DNA"/>
</dbReference>
<keyword evidence="2" id="KW-1185">Reference proteome</keyword>
<protein>
    <submittedName>
        <fullName evidence="1">Uncharacterized protein</fullName>
    </submittedName>
</protein>
<dbReference type="AlphaFoldDB" id="A0AAV0BIA0"/>
<evidence type="ECO:0000313" key="2">
    <source>
        <dbReference type="Proteomes" id="UP001153365"/>
    </source>
</evidence>
<name>A0AAV0BIA0_PHAPC</name>
<dbReference type="Proteomes" id="UP001153365">
    <property type="component" value="Unassembled WGS sequence"/>
</dbReference>
<reference evidence="1" key="1">
    <citation type="submission" date="2022-06" db="EMBL/GenBank/DDBJ databases">
        <authorList>
            <consortium name="SYNGENTA / RWTH Aachen University"/>
        </authorList>
    </citation>
    <scope>NUCLEOTIDE SEQUENCE</scope>
</reference>
<sequence>MALWASPAKAVLAGPGRDGWGRERDRPGMDEVGLAVQPLAVTGERQGLVINSAKKLGWLGDNMGEAGLGKAGWVAWMQFSNDFPVIEVMGLGALIAGGNESCAVCEQSASD</sequence>
<comment type="caution">
    <text evidence="1">The sequence shown here is derived from an EMBL/GenBank/DDBJ whole genome shotgun (WGS) entry which is preliminary data.</text>
</comment>
<accession>A0AAV0BIA0</accession>
<gene>
    <name evidence="1" type="ORF">PPACK8108_LOCUS21665</name>
</gene>